<dbReference type="EMBL" id="AZBU02000007">
    <property type="protein sequence ID" value="TKR69739.1"/>
    <property type="molecule type" value="Genomic_DNA"/>
</dbReference>
<keyword evidence="3" id="KW-1185">Reference proteome</keyword>
<reference evidence="2 3" key="2">
    <citation type="journal article" date="2019" name="G3 (Bethesda)">
        <title>Hybrid Assembly of the Genome of the Entomopathogenic Nematode Steinernema carpocapsae Identifies the X-Chromosome.</title>
        <authorList>
            <person name="Serra L."/>
            <person name="Macchietto M."/>
            <person name="Macias-Munoz A."/>
            <person name="McGill C.J."/>
            <person name="Rodriguez I.M."/>
            <person name="Rodriguez B."/>
            <person name="Murad R."/>
            <person name="Mortazavi A."/>
        </authorList>
    </citation>
    <scope>NUCLEOTIDE SEQUENCE [LARGE SCALE GENOMIC DNA]</scope>
    <source>
        <strain evidence="2 3">ALL</strain>
    </source>
</reference>
<dbReference type="Proteomes" id="UP000298663">
    <property type="component" value="Unassembled WGS sequence"/>
</dbReference>
<evidence type="ECO:0000313" key="2">
    <source>
        <dbReference type="EMBL" id="TKR69739.1"/>
    </source>
</evidence>
<protein>
    <submittedName>
        <fullName evidence="2">Uncharacterized protein</fullName>
    </submittedName>
</protein>
<proteinExistence type="predicted"/>
<feature type="compositionally biased region" description="Basic and acidic residues" evidence="1">
    <location>
        <begin position="19"/>
        <end position="28"/>
    </location>
</feature>
<name>A0A4U5MK01_STECR</name>
<comment type="caution">
    <text evidence="2">The sequence shown here is derived from an EMBL/GenBank/DDBJ whole genome shotgun (WGS) entry which is preliminary data.</text>
</comment>
<sequence>MKVANKKCADKSVGSEPKNGQRRDEDLKPDYNRVEEYLFCQYGSSETGLKFKICSDTSQNLAINIE</sequence>
<reference evidence="2 3" key="1">
    <citation type="journal article" date="2015" name="Genome Biol.">
        <title>Comparative genomics of Steinernema reveals deeply conserved gene regulatory networks.</title>
        <authorList>
            <person name="Dillman A.R."/>
            <person name="Macchietto M."/>
            <person name="Porter C.F."/>
            <person name="Rogers A."/>
            <person name="Williams B."/>
            <person name="Antoshechkin I."/>
            <person name="Lee M.M."/>
            <person name="Goodwin Z."/>
            <person name="Lu X."/>
            <person name="Lewis E.E."/>
            <person name="Goodrich-Blair H."/>
            <person name="Stock S.P."/>
            <person name="Adams B.J."/>
            <person name="Sternberg P.W."/>
            <person name="Mortazavi A."/>
        </authorList>
    </citation>
    <scope>NUCLEOTIDE SEQUENCE [LARGE SCALE GENOMIC DNA]</scope>
    <source>
        <strain evidence="2 3">ALL</strain>
    </source>
</reference>
<dbReference type="AlphaFoldDB" id="A0A4U5MK01"/>
<feature type="region of interest" description="Disordered" evidence="1">
    <location>
        <begin position="1"/>
        <end position="28"/>
    </location>
</feature>
<gene>
    <name evidence="2" type="ORF">L596_021853</name>
</gene>
<organism evidence="2 3">
    <name type="scientific">Steinernema carpocapsae</name>
    <name type="common">Entomopathogenic nematode</name>
    <dbReference type="NCBI Taxonomy" id="34508"/>
    <lineage>
        <taxon>Eukaryota</taxon>
        <taxon>Metazoa</taxon>
        <taxon>Ecdysozoa</taxon>
        <taxon>Nematoda</taxon>
        <taxon>Chromadorea</taxon>
        <taxon>Rhabditida</taxon>
        <taxon>Tylenchina</taxon>
        <taxon>Panagrolaimomorpha</taxon>
        <taxon>Strongyloidoidea</taxon>
        <taxon>Steinernematidae</taxon>
        <taxon>Steinernema</taxon>
    </lineage>
</organism>
<accession>A0A4U5MK01</accession>
<evidence type="ECO:0000313" key="3">
    <source>
        <dbReference type="Proteomes" id="UP000298663"/>
    </source>
</evidence>
<evidence type="ECO:0000256" key="1">
    <source>
        <dbReference type="SAM" id="MobiDB-lite"/>
    </source>
</evidence>